<evidence type="ECO:0000256" key="2">
    <source>
        <dbReference type="SAM" id="SignalP"/>
    </source>
</evidence>
<protein>
    <submittedName>
        <fullName evidence="3">Uncharacterized protein</fullName>
    </submittedName>
</protein>
<name>A0A179FDD4_METCM</name>
<feature type="region of interest" description="Disordered" evidence="1">
    <location>
        <begin position="162"/>
        <end position="193"/>
    </location>
</feature>
<dbReference type="AlphaFoldDB" id="A0A179FDD4"/>
<sequence length="247" mass="25268">MARLLFLVVLASLATAQTTISVIAPYETPNQRGIAASVVGADTAKTTYAIACKAANCNIKDETMTVTQGALTYAHTVVTTVTDWDGRFPDELESGIDTMYRTATLSNGVSCELNPKLNRASCNGVFAVTVGSKSKSQKAREVVTAYKESMVAVTITAGVDKLSPAPGATHGSDMPTATESTDESDPTVSLSKTKASESVYSLTPLASVSTSASVTPTRTSTSGAGAKGSCRAGLAGAVAVIGGMLLL</sequence>
<evidence type="ECO:0000313" key="4">
    <source>
        <dbReference type="Proteomes" id="UP000078397"/>
    </source>
</evidence>
<organism evidence="3 4">
    <name type="scientific">Pochonia chlamydosporia 170</name>
    <dbReference type="NCBI Taxonomy" id="1380566"/>
    <lineage>
        <taxon>Eukaryota</taxon>
        <taxon>Fungi</taxon>
        <taxon>Dikarya</taxon>
        <taxon>Ascomycota</taxon>
        <taxon>Pezizomycotina</taxon>
        <taxon>Sordariomycetes</taxon>
        <taxon>Hypocreomycetidae</taxon>
        <taxon>Hypocreales</taxon>
        <taxon>Clavicipitaceae</taxon>
        <taxon>Pochonia</taxon>
    </lineage>
</organism>
<feature type="signal peptide" evidence="2">
    <location>
        <begin position="1"/>
        <end position="16"/>
    </location>
</feature>
<dbReference type="OrthoDB" id="4991875at2759"/>
<gene>
    <name evidence="3" type="ORF">VFPPC_09018</name>
</gene>
<keyword evidence="2" id="KW-0732">Signal</keyword>
<dbReference type="RefSeq" id="XP_018140699.1">
    <property type="nucleotide sequence ID" value="XM_018287622.1"/>
</dbReference>
<dbReference type="KEGG" id="pchm:VFPPC_09018"/>
<dbReference type="EMBL" id="LSBJ02000006">
    <property type="protein sequence ID" value="OAQ63119.1"/>
    <property type="molecule type" value="Genomic_DNA"/>
</dbReference>
<proteinExistence type="predicted"/>
<dbReference type="PANTHER" id="PTHR40640:SF1">
    <property type="entry name" value="ANCHORED GLYCOPROTEIN, PUTATIVE (AFU_ORTHOLOGUE AFUA_8G04860)-RELATED"/>
    <property type="match status" value="1"/>
</dbReference>
<accession>A0A179FDD4</accession>
<dbReference type="Proteomes" id="UP000078397">
    <property type="component" value="Unassembled WGS sequence"/>
</dbReference>
<feature type="chain" id="PRO_5008101547" evidence="2">
    <location>
        <begin position="17"/>
        <end position="247"/>
    </location>
</feature>
<evidence type="ECO:0000313" key="3">
    <source>
        <dbReference type="EMBL" id="OAQ63119.1"/>
    </source>
</evidence>
<comment type="caution">
    <text evidence="3">The sequence shown here is derived from an EMBL/GenBank/DDBJ whole genome shotgun (WGS) entry which is preliminary data.</text>
</comment>
<reference evidence="3 4" key="1">
    <citation type="journal article" date="2016" name="PLoS Pathog.">
        <title>Biosynthesis of antibiotic leucinostatins in bio-control fungus Purpureocillium lilacinum and their inhibition on phytophthora revealed by genome mining.</title>
        <authorList>
            <person name="Wang G."/>
            <person name="Liu Z."/>
            <person name="Lin R."/>
            <person name="Li E."/>
            <person name="Mao Z."/>
            <person name="Ling J."/>
            <person name="Yang Y."/>
            <person name="Yin W.B."/>
            <person name="Xie B."/>
        </authorList>
    </citation>
    <scope>NUCLEOTIDE SEQUENCE [LARGE SCALE GENOMIC DNA]</scope>
    <source>
        <strain evidence="3">170</strain>
    </source>
</reference>
<dbReference type="PANTHER" id="PTHR40640">
    <property type="entry name" value="ANCHORED GLYCOPROTEIN, PUTATIVE (AFU_ORTHOLOGUE AFUA_8G04860)-RELATED"/>
    <property type="match status" value="1"/>
</dbReference>
<dbReference type="GeneID" id="28851616"/>
<dbReference type="STRING" id="1380566.A0A179FDD4"/>
<evidence type="ECO:0000256" key="1">
    <source>
        <dbReference type="SAM" id="MobiDB-lite"/>
    </source>
</evidence>
<keyword evidence="4" id="KW-1185">Reference proteome</keyword>